<proteinExistence type="predicted"/>
<organism evidence="1">
    <name type="scientific">Arundo donax</name>
    <name type="common">Giant reed</name>
    <name type="synonym">Donax arundinaceus</name>
    <dbReference type="NCBI Taxonomy" id="35708"/>
    <lineage>
        <taxon>Eukaryota</taxon>
        <taxon>Viridiplantae</taxon>
        <taxon>Streptophyta</taxon>
        <taxon>Embryophyta</taxon>
        <taxon>Tracheophyta</taxon>
        <taxon>Spermatophyta</taxon>
        <taxon>Magnoliopsida</taxon>
        <taxon>Liliopsida</taxon>
        <taxon>Poales</taxon>
        <taxon>Poaceae</taxon>
        <taxon>PACMAD clade</taxon>
        <taxon>Arundinoideae</taxon>
        <taxon>Arundineae</taxon>
        <taxon>Arundo</taxon>
    </lineage>
</organism>
<dbReference type="AlphaFoldDB" id="A0A0A9BCG8"/>
<dbReference type="EMBL" id="GBRH01236271">
    <property type="protein sequence ID" value="JAD61624.1"/>
    <property type="molecule type" value="Transcribed_RNA"/>
</dbReference>
<reference evidence="1" key="1">
    <citation type="submission" date="2014-09" db="EMBL/GenBank/DDBJ databases">
        <authorList>
            <person name="Magalhaes I.L.F."/>
            <person name="Oliveira U."/>
            <person name="Santos F.R."/>
            <person name="Vidigal T.H.D.A."/>
            <person name="Brescovit A.D."/>
            <person name="Santos A.J."/>
        </authorList>
    </citation>
    <scope>NUCLEOTIDE SEQUENCE</scope>
    <source>
        <tissue evidence="1">Shoot tissue taken approximately 20 cm above the soil surface</tissue>
    </source>
</reference>
<protein>
    <submittedName>
        <fullName evidence="1">Uncharacterized protein</fullName>
    </submittedName>
</protein>
<sequence length="54" mass="6528">MYDIKMQIRWNVPLIERDLLSFFVLYRERPAITEKVWPHCAGKFSLLTNFSCFC</sequence>
<reference evidence="1" key="2">
    <citation type="journal article" date="2015" name="Data Brief">
        <title>Shoot transcriptome of the giant reed, Arundo donax.</title>
        <authorList>
            <person name="Barrero R.A."/>
            <person name="Guerrero F.D."/>
            <person name="Moolhuijzen P."/>
            <person name="Goolsby J.A."/>
            <person name="Tidwell J."/>
            <person name="Bellgard S.E."/>
            <person name="Bellgard M.I."/>
        </authorList>
    </citation>
    <scope>NUCLEOTIDE SEQUENCE</scope>
    <source>
        <tissue evidence="1">Shoot tissue taken approximately 20 cm above the soil surface</tissue>
    </source>
</reference>
<name>A0A0A9BCG8_ARUDO</name>
<evidence type="ECO:0000313" key="1">
    <source>
        <dbReference type="EMBL" id="JAD61624.1"/>
    </source>
</evidence>
<accession>A0A0A9BCG8</accession>